<dbReference type="AlphaFoldDB" id="A6FYA0"/>
<feature type="domain" description="HTH LytTR-type" evidence="4">
    <location>
        <begin position="129"/>
        <end position="233"/>
    </location>
</feature>
<dbReference type="PANTHER" id="PTHR48111">
    <property type="entry name" value="REGULATOR OF RPOS"/>
    <property type="match status" value="1"/>
</dbReference>
<dbReference type="Gene3D" id="3.40.50.2300">
    <property type="match status" value="1"/>
</dbReference>
<dbReference type="Gene3D" id="2.40.50.1020">
    <property type="entry name" value="LytTr DNA-binding domain"/>
    <property type="match status" value="1"/>
</dbReference>
<dbReference type="SUPFAM" id="SSF52172">
    <property type="entry name" value="CheY-like"/>
    <property type="match status" value="1"/>
</dbReference>
<dbReference type="PANTHER" id="PTHR48111:SF69">
    <property type="entry name" value="RESPONSE REGULATOR RECEIVER"/>
    <property type="match status" value="1"/>
</dbReference>
<name>A6FYA0_9BACT</name>
<evidence type="ECO:0000256" key="1">
    <source>
        <dbReference type="ARBA" id="ARBA00023125"/>
    </source>
</evidence>
<evidence type="ECO:0000313" key="5">
    <source>
        <dbReference type="EMBL" id="EDM81479.1"/>
    </source>
</evidence>
<dbReference type="GO" id="GO:0006355">
    <property type="term" value="P:regulation of DNA-templated transcription"/>
    <property type="evidence" value="ECO:0007669"/>
    <property type="project" value="TreeGrafter"/>
</dbReference>
<dbReference type="InterPro" id="IPR039420">
    <property type="entry name" value="WalR-like"/>
</dbReference>
<keyword evidence="6" id="KW-1185">Reference proteome</keyword>
<feature type="domain" description="Response regulatory" evidence="3">
    <location>
        <begin position="6"/>
        <end position="116"/>
    </location>
</feature>
<dbReference type="InterPro" id="IPR007492">
    <property type="entry name" value="LytTR_DNA-bd_dom"/>
</dbReference>
<dbReference type="Proteomes" id="UP000005801">
    <property type="component" value="Unassembled WGS sequence"/>
</dbReference>
<comment type="caution">
    <text evidence="5">The sequence shown here is derived from an EMBL/GenBank/DDBJ whole genome shotgun (WGS) entry which is preliminary data.</text>
</comment>
<dbReference type="GO" id="GO:0000156">
    <property type="term" value="F:phosphorelay response regulator activity"/>
    <property type="evidence" value="ECO:0007669"/>
    <property type="project" value="TreeGrafter"/>
</dbReference>
<dbReference type="STRING" id="391625.PPSIR1_39850"/>
<proteinExistence type="predicted"/>
<dbReference type="GO" id="GO:0005829">
    <property type="term" value="C:cytosol"/>
    <property type="evidence" value="ECO:0007669"/>
    <property type="project" value="TreeGrafter"/>
</dbReference>
<dbReference type="PROSITE" id="PS50930">
    <property type="entry name" value="HTH_LYTTR"/>
    <property type="match status" value="1"/>
</dbReference>
<evidence type="ECO:0000259" key="3">
    <source>
        <dbReference type="PROSITE" id="PS50110"/>
    </source>
</evidence>
<sequence length="238" mass="25779">MSAALTALIVDDEPPARRRLRALLGQLGVAVVGEAGSARAAEALLARHRPDVVLLDIEMRGEHGIDIARSWAGRVGVVFVTAHAQHAVAAFGVDAIDYVLKPVSAPRLLEALERAAARLPRRGQAPPRLVVRSTEGIAWLDTDSVLRIESAGDYVEFHLAGPQPSLLSPTTLGHWEATLPEPFVRVHRRHIVRWTAIQALVTGREGRRLELAGGGSIPVGRRYFEAVKARASRLPRGL</sequence>
<dbReference type="eggNOG" id="COG3279">
    <property type="taxonomic scope" value="Bacteria"/>
</dbReference>
<dbReference type="InterPro" id="IPR001789">
    <property type="entry name" value="Sig_transdc_resp-reg_receiver"/>
</dbReference>
<dbReference type="RefSeq" id="WP_006969449.1">
    <property type="nucleotide sequence ID" value="NZ_ABCS01000003.1"/>
</dbReference>
<feature type="modified residue" description="4-aspartylphosphate" evidence="2">
    <location>
        <position position="56"/>
    </location>
</feature>
<dbReference type="SMART" id="SM00448">
    <property type="entry name" value="REC"/>
    <property type="match status" value="1"/>
</dbReference>
<evidence type="ECO:0000256" key="2">
    <source>
        <dbReference type="PROSITE-ProRule" id="PRU00169"/>
    </source>
</evidence>
<dbReference type="GO" id="GO:0000976">
    <property type="term" value="F:transcription cis-regulatory region binding"/>
    <property type="evidence" value="ECO:0007669"/>
    <property type="project" value="TreeGrafter"/>
</dbReference>
<dbReference type="InterPro" id="IPR011006">
    <property type="entry name" value="CheY-like_superfamily"/>
</dbReference>
<gene>
    <name evidence="5" type="ORF">PPSIR1_39850</name>
</gene>
<dbReference type="Pfam" id="PF04397">
    <property type="entry name" value="LytTR"/>
    <property type="match status" value="1"/>
</dbReference>
<evidence type="ECO:0000313" key="6">
    <source>
        <dbReference type="Proteomes" id="UP000005801"/>
    </source>
</evidence>
<keyword evidence="2" id="KW-0597">Phosphoprotein</keyword>
<dbReference type="EMBL" id="ABCS01000003">
    <property type="protein sequence ID" value="EDM81479.1"/>
    <property type="molecule type" value="Genomic_DNA"/>
</dbReference>
<reference evidence="5 6" key="1">
    <citation type="submission" date="2007-06" db="EMBL/GenBank/DDBJ databases">
        <authorList>
            <person name="Shimkets L."/>
            <person name="Ferriera S."/>
            <person name="Johnson J."/>
            <person name="Kravitz S."/>
            <person name="Beeson K."/>
            <person name="Sutton G."/>
            <person name="Rogers Y.-H."/>
            <person name="Friedman R."/>
            <person name="Frazier M."/>
            <person name="Venter J.C."/>
        </authorList>
    </citation>
    <scope>NUCLEOTIDE SEQUENCE [LARGE SCALE GENOMIC DNA]</scope>
    <source>
        <strain evidence="5 6">SIR-1</strain>
    </source>
</reference>
<evidence type="ECO:0000259" key="4">
    <source>
        <dbReference type="PROSITE" id="PS50930"/>
    </source>
</evidence>
<dbReference type="Pfam" id="PF00072">
    <property type="entry name" value="Response_reg"/>
    <property type="match status" value="1"/>
</dbReference>
<dbReference type="GO" id="GO:0032993">
    <property type="term" value="C:protein-DNA complex"/>
    <property type="evidence" value="ECO:0007669"/>
    <property type="project" value="TreeGrafter"/>
</dbReference>
<dbReference type="PROSITE" id="PS50110">
    <property type="entry name" value="RESPONSE_REGULATORY"/>
    <property type="match status" value="1"/>
</dbReference>
<protein>
    <submittedName>
        <fullName evidence="5">LytTr DNA-binding domain family protein</fullName>
    </submittedName>
</protein>
<keyword evidence="1 5" id="KW-0238">DNA-binding</keyword>
<accession>A6FYA0</accession>
<dbReference type="SMART" id="SM00850">
    <property type="entry name" value="LytTR"/>
    <property type="match status" value="1"/>
</dbReference>
<organism evidence="5 6">
    <name type="scientific">Plesiocystis pacifica SIR-1</name>
    <dbReference type="NCBI Taxonomy" id="391625"/>
    <lineage>
        <taxon>Bacteria</taxon>
        <taxon>Pseudomonadati</taxon>
        <taxon>Myxococcota</taxon>
        <taxon>Polyangia</taxon>
        <taxon>Nannocystales</taxon>
        <taxon>Nannocystaceae</taxon>
        <taxon>Plesiocystis</taxon>
    </lineage>
</organism>